<dbReference type="InterPro" id="IPR023027">
    <property type="entry name" value="Mannitol_DH_CS"/>
</dbReference>
<dbReference type="InterPro" id="IPR013328">
    <property type="entry name" value="6PGD_dom2"/>
</dbReference>
<gene>
    <name evidence="5" type="primary">por_1</name>
    <name evidence="5" type="ORF">TRIHO_35610</name>
</gene>
<dbReference type="Gene3D" id="1.10.1040.10">
    <property type="entry name" value="N-(1-d-carboxylethyl)-l-norvaline Dehydrogenase, domain 2"/>
    <property type="match status" value="1"/>
</dbReference>
<dbReference type="SUPFAM" id="SSF51735">
    <property type="entry name" value="NAD(P)-binding Rossmann-fold domains"/>
    <property type="match status" value="1"/>
</dbReference>
<comment type="caution">
    <text evidence="5">The sequence shown here is derived from an EMBL/GenBank/DDBJ whole genome shotgun (WGS) entry which is preliminary data.</text>
</comment>
<dbReference type="PANTHER" id="PTHR43362:SF1">
    <property type="entry name" value="MANNITOL DEHYDROGENASE 2-RELATED"/>
    <property type="match status" value="1"/>
</dbReference>
<evidence type="ECO:0000313" key="5">
    <source>
        <dbReference type="EMBL" id="KUP91604.1"/>
    </source>
</evidence>
<evidence type="ECO:0000313" key="6">
    <source>
        <dbReference type="Proteomes" id="UP000068382"/>
    </source>
</evidence>
<dbReference type="Pfam" id="PF01232">
    <property type="entry name" value="Mannitol_dh"/>
    <property type="match status" value="1"/>
</dbReference>
<keyword evidence="6" id="KW-1185">Reference proteome</keyword>
<evidence type="ECO:0000256" key="2">
    <source>
        <dbReference type="ARBA" id="ARBA00023027"/>
    </source>
</evidence>
<feature type="domain" description="Mannitol dehydrogenase C-terminal" evidence="4">
    <location>
        <begin position="273"/>
        <end position="454"/>
    </location>
</feature>
<dbReference type="PATRIC" id="fig|1768241.3.peg.3717"/>
<keyword evidence="2" id="KW-0520">NAD</keyword>
<dbReference type="Pfam" id="PF08125">
    <property type="entry name" value="Mannitol_dh_C"/>
    <property type="match status" value="1"/>
</dbReference>
<dbReference type="GO" id="GO:0019594">
    <property type="term" value="P:mannitol metabolic process"/>
    <property type="evidence" value="ECO:0007669"/>
    <property type="project" value="InterPro"/>
</dbReference>
<evidence type="ECO:0000256" key="1">
    <source>
        <dbReference type="ARBA" id="ARBA00023002"/>
    </source>
</evidence>
<dbReference type="RefSeq" id="WP_068246810.1">
    <property type="nucleotide sequence ID" value="NZ_LPUY01000093.1"/>
</dbReference>
<organism evidence="5 6">
    <name type="scientific">Tritonibacter horizontis</name>
    <dbReference type="NCBI Taxonomy" id="1768241"/>
    <lineage>
        <taxon>Bacteria</taxon>
        <taxon>Pseudomonadati</taxon>
        <taxon>Pseudomonadota</taxon>
        <taxon>Alphaproteobacteria</taxon>
        <taxon>Rhodobacterales</taxon>
        <taxon>Paracoccaceae</taxon>
        <taxon>Tritonibacter</taxon>
    </lineage>
</organism>
<dbReference type="PANTHER" id="PTHR43362">
    <property type="entry name" value="MANNITOL DEHYDROGENASE DSF1-RELATED"/>
    <property type="match status" value="1"/>
</dbReference>
<sequence>MTTCTHVPCSYDPTTLRPRILHLGFGAFARAHPMVYLHHGLTVAGGDWGVVAARLNSGVAALDALDTADGRYHVAEADGDTVTLREIGVLRGSCHPVRDGTDALPALIASPQMSLILLTITEKGYCTRDGALDFDHPGVKSDLAGGAPSTAIGVIVSGLGRRRAAGLSGLTILSCDNQPHNGVLTRAAVLGFAEARDPALAAWIAAHVRFPSSMVDRIVPAMTDDSRAAVQNALGRPDPNAILCEPFRQWVIEDDFVGPPPPFADGGAVLVKDVRPFEEMKLRLLNGAHTTLAWTGQLLGYETVADCMADAGLRDLLRRLMLAEQAPTLQLPAGVRIADYADDLLLRFENTRLRHRLAQIATDSSQKMPQRLFAPVAANIAAGRPWSVSALAIAAWIQGLRSLPPIDDPRQQELHRAVQADDPVAAVLSLPSLAPADLAANDIFMAGVQRAFARVEVDLKAAVAACA</sequence>
<dbReference type="SUPFAM" id="SSF48179">
    <property type="entry name" value="6-phosphogluconate dehydrogenase C-terminal domain-like"/>
    <property type="match status" value="1"/>
</dbReference>
<dbReference type="EC" id="1.1.1.-" evidence="5"/>
<dbReference type="Proteomes" id="UP000068382">
    <property type="component" value="Unassembled WGS sequence"/>
</dbReference>
<reference evidence="5 6" key="1">
    <citation type="submission" date="2015-12" db="EMBL/GenBank/DDBJ databases">
        <title>Genome sequence of the marine Rhodobacteraceae strain O3.65, Candidatus Tritonibacter horizontis.</title>
        <authorList>
            <person name="Poehlein A."/>
            <person name="Giebel H.A."/>
            <person name="Voget S."/>
            <person name="Brinkhoff T."/>
        </authorList>
    </citation>
    <scope>NUCLEOTIDE SEQUENCE [LARGE SCALE GENOMIC DNA]</scope>
    <source>
        <strain evidence="5 6">O3.65</strain>
    </source>
</reference>
<dbReference type="PROSITE" id="PS00974">
    <property type="entry name" value="MANNITOL_DHGENASE"/>
    <property type="match status" value="1"/>
</dbReference>
<dbReference type="InterPro" id="IPR000669">
    <property type="entry name" value="Mannitol_DH"/>
</dbReference>
<protein>
    <submittedName>
        <fullName evidence="5">Polyol:NADP oxidoreductase</fullName>
        <ecNumber evidence="5">1.1.1.-</ecNumber>
    </submittedName>
</protein>
<accession>A0A132BTI5</accession>
<dbReference type="AlphaFoldDB" id="A0A132BTI5"/>
<dbReference type="InterPro" id="IPR013118">
    <property type="entry name" value="Mannitol_DH_C"/>
</dbReference>
<dbReference type="GO" id="GO:0016616">
    <property type="term" value="F:oxidoreductase activity, acting on the CH-OH group of donors, NAD or NADP as acceptor"/>
    <property type="evidence" value="ECO:0007669"/>
    <property type="project" value="TreeGrafter"/>
</dbReference>
<keyword evidence="1 5" id="KW-0560">Oxidoreductase</keyword>
<dbReference type="InterPro" id="IPR013131">
    <property type="entry name" value="Mannitol_DH_N"/>
</dbReference>
<dbReference type="OrthoDB" id="271711at2"/>
<dbReference type="InterPro" id="IPR050988">
    <property type="entry name" value="Mannitol_DH/Oxidoreductase"/>
</dbReference>
<feature type="domain" description="Mannitol dehydrogenase N-terminal" evidence="3">
    <location>
        <begin position="19"/>
        <end position="259"/>
    </location>
</feature>
<dbReference type="EMBL" id="LPUY01000093">
    <property type="protein sequence ID" value="KUP91604.1"/>
    <property type="molecule type" value="Genomic_DNA"/>
</dbReference>
<dbReference type="Gene3D" id="3.40.50.720">
    <property type="entry name" value="NAD(P)-binding Rossmann-like Domain"/>
    <property type="match status" value="1"/>
</dbReference>
<name>A0A132BTI5_9RHOB</name>
<evidence type="ECO:0000259" key="4">
    <source>
        <dbReference type="Pfam" id="PF08125"/>
    </source>
</evidence>
<proteinExistence type="predicted"/>
<evidence type="ECO:0000259" key="3">
    <source>
        <dbReference type="Pfam" id="PF01232"/>
    </source>
</evidence>
<dbReference type="InterPro" id="IPR008927">
    <property type="entry name" value="6-PGluconate_DH-like_C_sf"/>
</dbReference>
<dbReference type="PRINTS" id="PR00084">
    <property type="entry name" value="MTLDHDRGNASE"/>
</dbReference>
<dbReference type="InterPro" id="IPR036291">
    <property type="entry name" value="NAD(P)-bd_dom_sf"/>
</dbReference>